<dbReference type="Gene3D" id="3.50.50.60">
    <property type="entry name" value="FAD/NAD(P)-binding domain"/>
    <property type="match status" value="2"/>
</dbReference>
<dbReference type="PANTHER" id="PTHR42783">
    <property type="entry name" value="GLUTAMATE SYNTHASE [NADPH] SMALL CHAIN"/>
    <property type="match status" value="1"/>
</dbReference>
<dbReference type="InterPro" id="IPR036188">
    <property type="entry name" value="FAD/NAD-bd_sf"/>
</dbReference>
<name>A0A3B1A713_9ZZZZ</name>
<protein>
    <submittedName>
        <fullName evidence="2">Pyridine nucleotide-disulphide oxidoreductase family protein associated with PFOR</fullName>
    </submittedName>
</protein>
<dbReference type="AlphaFoldDB" id="A0A3B1A713"/>
<dbReference type="SUPFAM" id="SSF51971">
    <property type="entry name" value="Nucleotide-binding domain"/>
    <property type="match status" value="1"/>
</dbReference>
<dbReference type="PROSITE" id="PS00198">
    <property type="entry name" value="4FE4S_FER_1"/>
    <property type="match status" value="1"/>
</dbReference>
<sequence length="545" mass="59336">MSRLSFKPGSSTAYRTGDWATQLPVYKNKWPPCGQTCPASEDIQAWLALLSDADSSLVQDEAAWRKITERNPLPAVMGRICYHPCELGCNRMHLDSSVNIHSVERYLGDLALEHGWQHQVLTEDTQTQPVAIIGAGPAGLSCAFQLARRGYPVTIFDAQSAAGGTVRNGIPDYRLPKDVLQQEIDRILALGIKLKLDTRIGVQRSAESVQQEFAAIFVAIGEQQPRLYTGGDQSQHSVFAGVDFLRRVNQGESIKLPRQVAVIGGGNTAIDAARCARRMGAEVTVVCPQEPHGSQHGYPSAEMPASHEEVLQAEAEGVLLRYRLAVSRLVRSGEHLSGLEIARINQLHNRHGEFAPLLFEGTEEFLPAGLAIFAIGQNADWQGLESLRDSEESNILIGGDAAGKPRFAATAVGSGYQAAMSIIADLTGSPPCFEQHEKAEVLPRDLNMSYYPRLERQEGGVIAEVLSDFDEINLGLDDAAAMSEAERCLSCGVCFQCDNCWHFCPDAAVIKDRTGYKVDEEFCKGCGICAQECPCGHIDMVPVSL</sequence>
<evidence type="ECO:0000313" key="2">
    <source>
        <dbReference type="EMBL" id="VAW97340.1"/>
    </source>
</evidence>
<dbReference type="PANTHER" id="PTHR42783:SF3">
    <property type="entry name" value="GLUTAMATE SYNTHASE [NADPH] SMALL CHAIN-RELATED"/>
    <property type="match status" value="1"/>
</dbReference>
<dbReference type="PRINTS" id="PR00419">
    <property type="entry name" value="ADXRDTASE"/>
</dbReference>
<dbReference type="Gene3D" id="1.10.1060.10">
    <property type="entry name" value="Alpha-helical ferredoxin"/>
    <property type="match status" value="1"/>
</dbReference>
<dbReference type="Pfam" id="PF14691">
    <property type="entry name" value="Fer4_20"/>
    <property type="match status" value="1"/>
</dbReference>
<proteinExistence type="predicted"/>
<evidence type="ECO:0000259" key="1">
    <source>
        <dbReference type="PROSITE" id="PS51379"/>
    </source>
</evidence>
<dbReference type="SUPFAM" id="SSF46548">
    <property type="entry name" value="alpha-helical ferredoxin"/>
    <property type="match status" value="1"/>
</dbReference>
<dbReference type="GO" id="GO:0016491">
    <property type="term" value="F:oxidoreductase activity"/>
    <property type="evidence" value="ECO:0007669"/>
    <property type="project" value="InterPro"/>
</dbReference>
<dbReference type="InterPro" id="IPR028261">
    <property type="entry name" value="DPD_II"/>
</dbReference>
<dbReference type="Pfam" id="PF07992">
    <property type="entry name" value="Pyr_redox_2"/>
    <property type="match status" value="1"/>
</dbReference>
<dbReference type="Gene3D" id="3.30.70.20">
    <property type="match status" value="1"/>
</dbReference>
<accession>A0A3B1A713</accession>
<dbReference type="PROSITE" id="PS51379">
    <property type="entry name" value="4FE4S_FER_2"/>
    <property type="match status" value="1"/>
</dbReference>
<feature type="domain" description="4Fe-4S ferredoxin-type" evidence="1">
    <location>
        <begin position="514"/>
        <end position="543"/>
    </location>
</feature>
<gene>
    <name evidence="2" type="ORF">MNBD_GAMMA21-1924</name>
</gene>
<reference evidence="2" key="1">
    <citation type="submission" date="2018-06" db="EMBL/GenBank/DDBJ databases">
        <authorList>
            <person name="Zhirakovskaya E."/>
        </authorList>
    </citation>
    <scope>NUCLEOTIDE SEQUENCE</scope>
</reference>
<dbReference type="InterPro" id="IPR017896">
    <property type="entry name" value="4Fe4S_Fe-S-bd"/>
</dbReference>
<organism evidence="2">
    <name type="scientific">hydrothermal vent metagenome</name>
    <dbReference type="NCBI Taxonomy" id="652676"/>
    <lineage>
        <taxon>unclassified sequences</taxon>
        <taxon>metagenomes</taxon>
        <taxon>ecological metagenomes</taxon>
    </lineage>
</organism>
<dbReference type="NCBIfam" id="NF009410">
    <property type="entry name" value="PRK12771.1"/>
    <property type="match status" value="1"/>
</dbReference>
<dbReference type="InterPro" id="IPR009051">
    <property type="entry name" value="Helical_ferredxn"/>
</dbReference>
<dbReference type="InterPro" id="IPR023753">
    <property type="entry name" value="FAD/NAD-binding_dom"/>
</dbReference>
<dbReference type="SUPFAM" id="SSF54862">
    <property type="entry name" value="4Fe-4S ferredoxins"/>
    <property type="match status" value="1"/>
</dbReference>
<dbReference type="InterPro" id="IPR017900">
    <property type="entry name" value="4Fe4S_Fe_S_CS"/>
</dbReference>
<dbReference type="GO" id="GO:0051536">
    <property type="term" value="F:iron-sulfur cluster binding"/>
    <property type="evidence" value="ECO:0007669"/>
    <property type="project" value="InterPro"/>
</dbReference>
<dbReference type="EMBL" id="UOFR01000047">
    <property type="protein sequence ID" value="VAW97340.1"/>
    <property type="molecule type" value="Genomic_DNA"/>
</dbReference>